<keyword evidence="3" id="KW-0238">DNA-binding</keyword>
<dbReference type="SUPFAM" id="SSF53850">
    <property type="entry name" value="Periplasmic binding protein-like II"/>
    <property type="match status" value="1"/>
</dbReference>
<dbReference type="Gene3D" id="1.10.10.10">
    <property type="entry name" value="Winged helix-like DNA-binding domain superfamily/Winged helix DNA-binding domain"/>
    <property type="match status" value="1"/>
</dbReference>
<evidence type="ECO:0000259" key="5">
    <source>
        <dbReference type="PROSITE" id="PS50931"/>
    </source>
</evidence>
<sequence>MDTKDIRSFRLVYEERSINQAAKQLFITPQGLSRIIHKLEEELQIALFERTKGGMVPTECGDYFYAQSQELLYQLEDMKYHLQKMNSRQRKIKIGFACGVLNLVSLKKLNAIQSEMPDVSVQWEELENQEVAEQVNRGLLDIGFIIGTIPGNEIESCVVYEGKMNVLVYPGHPFYEKERLSIEELKEQPLISLNQKYFSYHSFMQRCGDFGFVPNIIINTMESQLIYRFCNEKLGLGIDADIHKTDRLYPDIRRIELQDAIPWKVSMIYRKNEQVRFLVERLAQIM</sequence>
<feature type="domain" description="HTH lysR-type" evidence="5">
    <location>
        <begin position="1"/>
        <end position="58"/>
    </location>
</feature>
<dbReference type="InterPro" id="IPR036390">
    <property type="entry name" value="WH_DNA-bd_sf"/>
</dbReference>
<gene>
    <name evidence="6" type="ORF">H8S40_09290</name>
</gene>
<evidence type="ECO:0000256" key="4">
    <source>
        <dbReference type="ARBA" id="ARBA00023163"/>
    </source>
</evidence>
<keyword evidence="2" id="KW-0805">Transcription regulation</keyword>
<dbReference type="InterPro" id="IPR036388">
    <property type="entry name" value="WH-like_DNA-bd_sf"/>
</dbReference>
<comment type="caution">
    <text evidence="6">The sequence shown here is derived from an EMBL/GenBank/DDBJ whole genome shotgun (WGS) entry which is preliminary data.</text>
</comment>
<dbReference type="InterPro" id="IPR005119">
    <property type="entry name" value="LysR_subst-bd"/>
</dbReference>
<name>A0ABR7G8J3_9FIRM</name>
<evidence type="ECO:0000256" key="1">
    <source>
        <dbReference type="ARBA" id="ARBA00009437"/>
    </source>
</evidence>
<dbReference type="PANTHER" id="PTHR30346:SF0">
    <property type="entry name" value="HCA OPERON TRANSCRIPTIONAL ACTIVATOR HCAR"/>
    <property type="match status" value="1"/>
</dbReference>
<dbReference type="Gene3D" id="3.40.190.290">
    <property type="match status" value="1"/>
</dbReference>
<reference evidence="6 7" key="1">
    <citation type="submission" date="2020-08" db="EMBL/GenBank/DDBJ databases">
        <title>Genome public.</title>
        <authorList>
            <person name="Liu C."/>
            <person name="Sun Q."/>
        </authorList>
    </citation>
    <scope>NUCLEOTIDE SEQUENCE [LARGE SCALE GENOMIC DNA]</scope>
    <source>
        <strain evidence="6 7">NSJ-13</strain>
    </source>
</reference>
<dbReference type="InterPro" id="IPR000847">
    <property type="entry name" value="LysR_HTH_N"/>
</dbReference>
<keyword evidence="7" id="KW-1185">Reference proteome</keyword>
<proteinExistence type="inferred from homology"/>
<dbReference type="Proteomes" id="UP000631576">
    <property type="component" value="Unassembled WGS sequence"/>
</dbReference>
<dbReference type="Pfam" id="PF00126">
    <property type="entry name" value="HTH_1"/>
    <property type="match status" value="1"/>
</dbReference>
<accession>A0ABR7G8J3</accession>
<dbReference type="Pfam" id="PF03466">
    <property type="entry name" value="LysR_substrate"/>
    <property type="match status" value="1"/>
</dbReference>
<evidence type="ECO:0000256" key="3">
    <source>
        <dbReference type="ARBA" id="ARBA00023125"/>
    </source>
</evidence>
<dbReference type="CDD" id="cd05466">
    <property type="entry name" value="PBP2_LTTR_substrate"/>
    <property type="match status" value="1"/>
</dbReference>
<protein>
    <submittedName>
        <fullName evidence="6">LysR family transcriptional regulator</fullName>
    </submittedName>
</protein>
<evidence type="ECO:0000313" key="6">
    <source>
        <dbReference type="EMBL" id="MBC5683756.1"/>
    </source>
</evidence>
<dbReference type="PANTHER" id="PTHR30346">
    <property type="entry name" value="TRANSCRIPTIONAL DUAL REGULATOR HCAR-RELATED"/>
    <property type="match status" value="1"/>
</dbReference>
<organism evidence="6 7">
    <name type="scientific">Ruminococcus hominis</name>
    <dbReference type="NCBI Taxonomy" id="2763065"/>
    <lineage>
        <taxon>Bacteria</taxon>
        <taxon>Bacillati</taxon>
        <taxon>Bacillota</taxon>
        <taxon>Clostridia</taxon>
        <taxon>Eubacteriales</taxon>
        <taxon>Oscillospiraceae</taxon>
        <taxon>Ruminococcus</taxon>
    </lineage>
</organism>
<dbReference type="PROSITE" id="PS50931">
    <property type="entry name" value="HTH_LYSR"/>
    <property type="match status" value="1"/>
</dbReference>
<dbReference type="RefSeq" id="WP_118737109.1">
    <property type="nucleotide sequence ID" value="NZ_JACOPE010000001.1"/>
</dbReference>
<comment type="similarity">
    <text evidence="1">Belongs to the LysR transcriptional regulatory family.</text>
</comment>
<evidence type="ECO:0000313" key="7">
    <source>
        <dbReference type="Proteomes" id="UP000631576"/>
    </source>
</evidence>
<dbReference type="SUPFAM" id="SSF46785">
    <property type="entry name" value="Winged helix' DNA-binding domain"/>
    <property type="match status" value="1"/>
</dbReference>
<evidence type="ECO:0000256" key="2">
    <source>
        <dbReference type="ARBA" id="ARBA00023015"/>
    </source>
</evidence>
<dbReference type="EMBL" id="JACOPE010000001">
    <property type="protein sequence ID" value="MBC5683756.1"/>
    <property type="molecule type" value="Genomic_DNA"/>
</dbReference>
<keyword evidence="4" id="KW-0804">Transcription</keyword>